<sequence length="378" mass="42372">MTIKRRIVFVTGTRADFGKLKSLMSLLQSDNNFDIHIFVTGMHMLSKYGYTCEEVEKSGFRNIYKYVNQNASDSMDHVLAKTVIGLSDYMKEISPDLLVVHGDRVETLAGASVGALNNILVGHIEGGEVSGTVDELIRHAVTKLSNIHFVANDIAKTRLAQLGESEGSIHVIGSPDIDIMSSKTLPSIGEVKKHYELGFQNYSILIFHPVTSELDDLHSHIATVVDQVIESQRNYVVIYPNNDPGTDVVLREYTRFKNMERIKIFPSMRFEYFLTLLKHADFIMGNSSAGVREAPHFGVPTINLGSRQFNRVKCDSIIDLPIEAAAIRTAFEKIRLTPRRARELFGTGSSAASFHKIVSSKDFWKCDTQKHFVDRVMS</sequence>
<name>A0ABU6JD17_9BURK</name>
<accession>A0ABU6JD17</accession>
<comment type="caution">
    <text evidence="2">The sequence shown here is derived from an EMBL/GenBank/DDBJ whole genome shotgun (WGS) entry which is preliminary data.</text>
</comment>
<dbReference type="SUPFAM" id="SSF53756">
    <property type="entry name" value="UDP-Glycosyltransferase/glycogen phosphorylase"/>
    <property type="match status" value="1"/>
</dbReference>
<dbReference type="EMBL" id="JAWIIV010000018">
    <property type="protein sequence ID" value="MEC4721341.1"/>
    <property type="molecule type" value="Genomic_DNA"/>
</dbReference>
<dbReference type="PANTHER" id="PTHR43174:SF3">
    <property type="entry name" value="UDP-N-ACETYLGLUCOSAMINE 2-EPIMERASE"/>
    <property type="match status" value="1"/>
</dbReference>
<keyword evidence="2" id="KW-0326">Glycosidase</keyword>
<keyword evidence="2" id="KW-0378">Hydrolase</keyword>
<feature type="domain" description="UDP-N-acetylglucosamine 2-epimerase" evidence="1">
    <location>
        <begin position="27"/>
        <end position="358"/>
    </location>
</feature>
<evidence type="ECO:0000259" key="1">
    <source>
        <dbReference type="Pfam" id="PF02350"/>
    </source>
</evidence>
<evidence type="ECO:0000313" key="2">
    <source>
        <dbReference type="EMBL" id="MEC4721341.1"/>
    </source>
</evidence>
<evidence type="ECO:0000313" key="3">
    <source>
        <dbReference type="Proteomes" id="UP001352263"/>
    </source>
</evidence>
<dbReference type="GO" id="GO:0016798">
    <property type="term" value="F:hydrolase activity, acting on glycosyl bonds"/>
    <property type="evidence" value="ECO:0007669"/>
    <property type="project" value="UniProtKB-KW"/>
</dbReference>
<gene>
    <name evidence="2" type="primary">neuC</name>
    <name evidence="2" type="ORF">RY831_19430</name>
</gene>
<dbReference type="Gene3D" id="3.40.50.2000">
    <property type="entry name" value="Glycogen Phosphorylase B"/>
    <property type="match status" value="2"/>
</dbReference>
<protein>
    <submittedName>
        <fullName evidence="2">UDP-N-acetylglucosamine 2-epimerase</fullName>
        <ecNumber evidence="2">3.2.1.183</ecNumber>
    </submittedName>
</protein>
<dbReference type="EC" id="3.2.1.183" evidence="2"/>
<dbReference type="PANTHER" id="PTHR43174">
    <property type="entry name" value="UDP-N-ACETYLGLUCOSAMINE 2-EPIMERASE"/>
    <property type="match status" value="1"/>
</dbReference>
<dbReference type="RefSeq" id="WP_326508047.1">
    <property type="nucleotide sequence ID" value="NZ_JAWIIV010000018.1"/>
</dbReference>
<keyword evidence="3" id="KW-1185">Reference proteome</keyword>
<dbReference type="InterPro" id="IPR020004">
    <property type="entry name" value="UDP-GlcNAc_Epase"/>
</dbReference>
<dbReference type="Pfam" id="PF02350">
    <property type="entry name" value="Epimerase_2"/>
    <property type="match status" value="1"/>
</dbReference>
<dbReference type="NCBIfam" id="TIGR03568">
    <property type="entry name" value="NeuC_NnaA"/>
    <property type="match status" value="1"/>
</dbReference>
<dbReference type="Proteomes" id="UP001352263">
    <property type="component" value="Unassembled WGS sequence"/>
</dbReference>
<dbReference type="InterPro" id="IPR029767">
    <property type="entry name" value="WecB-like"/>
</dbReference>
<proteinExistence type="predicted"/>
<reference evidence="2 3" key="1">
    <citation type="submission" date="2023-10" db="EMBL/GenBank/DDBJ databases">
        <title>Noviherbaspirillum sp. CPCC 100848 genome assembly.</title>
        <authorList>
            <person name="Li X.Y."/>
            <person name="Fang X.M."/>
        </authorList>
    </citation>
    <scope>NUCLEOTIDE SEQUENCE [LARGE SCALE GENOMIC DNA]</scope>
    <source>
        <strain evidence="2 3">CPCC 100848</strain>
    </source>
</reference>
<dbReference type="InterPro" id="IPR003331">
    <property type="entry name" value="UDP_GlcNAc_Epimerase_2_dom"/>
</dbReference>
<organism evidence="2 3">
    <name type="scientific">Noviherbaspirillum album</name>
    <dbReference type="NCBI Taxonomy" id="3080276"/>
    <lineage>
        <taxon>Bacteria</taxon>
        <taxon>Pseudomonadati</taxon>
        <taxon>Pseudomonadota</taxon>
        <taxon>Betaproteobacteria</taxon>
        <taxon>Burkholderiales</taxon>
        <taxon>Oxalobacteraceae</taxon>
        <taxon>Noviherbaspirillum</taxon>
    </lineage>
</organism>